<evidence type="ECO:0000313" key="2">
    <source>
        <dbReference type="Proteomes" id="UP000630936"/>
    </source>
</evidence>
<sequence length="104" mass="11181">MWTLSIAMRRGLRCPPGNLIRGGRKPLPRRETYWLTSSFLLVPAWAEPGFHGPQQRSLPFHFPGSGTLPNHYERGAWLVPGAGFFGACLPGPDGGGTSPSGPAV</sequence>
<reference evidence="1" key="2">
    <citation type="submission" date="2020-09" db="EMBL/GenBank/DDBJ databases">
        <authorList>
            <person name="Sun Q."/>
            <person name="Ohkuma M."/>
        </authorList>
    </citation>
    <scope>NUCLEOTIDE SEQUENCE</scope>
    <source>
        <strain evidence="1">JCM 4988</strain>
    </source>
</reference>
<name>A0A918V2C8_9ACTN</name>
<dbReference type="AlphaFoldDB" id="A0A918V2C8"/>
<protein>
    <submittedName>
        <fullName evidence="1">Uncharacterized protein</fullName>
    </submittedName>
</protein>
<comment type="caution">
    <text evidence="1">The sequence shown here is derived from an EMBL/GenBank/DDBJ whole genome shotgun (WGS) entry which is preliminary data.</text>
</comment>
<reference evidence="1" key="1">
    <citation type="journal article" date="2014" name="Int. J. Syst. Evol. Microbiol.">
        <title>Complete genome sequence of Corynebacterium casei LMG S-19264T (=DSM 44701T), isolated from a smear-ripened cheese.</title>
        <authorList>
            <consortium name="US DOE Joint Genome Institute (JGI-PGF)"/>
            <person name="Walter F."/>
            <person name="Albersmeier A."/>
            <person name="Kalinowski J."/>
            <person name="Ruckert C."/>
        </authorList>
    </citation>
    <scope>NUCLEOTIDE SEQUENCE</scope>
    <source>
        <strain evidence="1">JCM 4988</strain>
    </source>
</reference>
<accession>A0A918V2C8</accession>
<gene>
    <name evidence="1" type="ORF">GCM10010387_59770</name>
</gene>
<dbReference type="EMBL" id="BMWG01000027">
    <property type="protein sequence ID" value="GGZ57962.1"/>
    <property type="molecule type" value="Genomic_DNA"/>
</dbReference>
<organism evidence="1 2">
    <name type="scientific">Streptomyces inusitatus</name>
    <dbReference type="NCBI Taxonomy" id="68221"/>
    <lineage>
        <taxon>Bacteria</taxon>
        <taxon>Bacillati</taxon>
        <taxon>Actinomycetota</taxon>
        <taxon>Actinomycetes</taxon>
        <taxon>Kitasatosporales</taxon>
        <taxon>Streptomycetaceae</taxon>
        <taxon>Streptomyces</taxon>
    </lineage>
</organism>
<evidence type="ECO:0000313" key="1">
    <source>
        <dbReference type="EMBL" id="GGZ57962.1"/>
    </source>
</evidence>
<dbReference type="Proteomes" id="UP000630936">
    <property type="component" value="Unassembled WGS sequence"/>
</dbReference>
<keyword evidence="2" id="KW-1185">Reference proteome</keyword>
<proteinExistence type="predicted"/>